<dbReference type="Proteomes" id="UP000217154">
    <property type="component" value="Chromosome"/>
</dbReference>
<accession>A0A250DJR2</accession>
<reference evidence="1 2" key="1">
    <citation type="submission" date="2017-09" db="EMBL/GenBank/DDBJ databases">
        <title>The diverse metabolic capabilities of V. boronicumulans make it an excellent choice for continued studies on novel biodegradation.</title>
        <authorList>
            <person name="Sun S."/>
        </authorList>
    </citation>
    <scope>NUCLEOTIDE SEQUENCE [LARGE SCALE GENOMIC DNA]</scope>
    <source>
        <strain evidence="1 2">J1</strain>
    </source>
</reference>
<protein>
    <submittedName>
        <fullName evidence="1">Uncharacterized protein</fullName>
    </submittedName>
</protein>
<dbReference type="EMBL" id="CP023284">
    <property type="protein sequence ID" value="ATA54189.1"/>
    <property type="molecule type" value="Genomic_DNA"/>
</dbReference>
<organism evidence="1 2">
    <name type="scientific">Variovorax boronicumulans</name>
    <dbReference type="NCBI Taxonomy" id="436515"/>
    <lineage>
        <taxon>Bacteria</taxon>
        <taxon>Pseudomonadati</taxon>
        <taxon>Pseudomonadota</taxon>
        <taxon>Betaproteobacteria</taxon>
        <taxon>Burkholderiales</taxon>
        <taxon>Comamonadaceae</taxon>
        <taxon>Variovorax</taxon>
    </lineage>
</organism>
<dbReference type="KEGG" id="vbo:CKY39_13895"/>
<name>A0A250DJR2_9BURK</name>
<sequence>MSNEVRFCLEYRLAEGGPAQAVQTAWMVDSPATRAQIEEMIVNARAMNAAQAKWWVEECQGGDAPR</sequence>
<dbReference type="RefSeq" id="WP_095744857.1">
    <property type="nucleotide sequence ID" value="NZ_CP023284.1"/>
</dbReference>
<proteinExistence type="predicted"/>
<evidence type="ECO:0000313" key="2">
    <source>
        <dbReference type="Proteomes" id="UP000217154"/>
    </source>
</evidence>
<evidence type="ECO:0000313" key="1">
    <source>
        <dbReference type="EMBL" id="ATA54189.1"/>
    </source>
</evidence>
<gene>
    <name evidence="1" type="ORF">CKY39_13895</name>
</gene>
<dbReference type="AlphaFoldDB" id="A0A250DJR2"/>